<feature type="region of interest" description="Disordered" evidence="1">
    <location>
        <begin position="1"/>
        <end position="29"/>
    </location>
</feature>
<keyword evidence="3" id="KW-1185">Reference proteome</keyword>
<organism evidence="2 3">
    <name type="scientific">Austropuccinia psidii MF-1</name>
    <dbReference type="NCBI Taxonomy" id="1389203"/>
    <lineage>
        <taxon>Eukaryota</taxon>
        <taxon>Fungi</taxon>
        <taxon>Dikarya</taxon>
        <taxon>Basidiomycota</taxon>
        <taxon>Pucciniomycotina</taxon>
        <taxon>Pucciniomycetes</taxon>
        <taxon>Pucciniales</taxon>
        <taxon>Sphaerophragmiaceae</taxon>
        <taxon>Austropuccinia</taxon>
    </lineage>
</organism>
<sequence>MRGLDRNASNFSAPPNPQRSDQMKHGKQEVKPGFTLRRTWHNHPEAMSQRAPFNDLIEITRGWNPNRKFKLLEEREAKIMENQGTIQAIEEKSNQKGHNCIPSG</sequence>
<gene>
    <name evidence="2" type="ORF">O181_016431</name>
</gene>
<evidence type="ECO:0000256" key="1">
    <source>
        <dbReference type="SAM" id="MobiDB-lite"/>
    </source>
</evidence>
<reference evidence="2" key="1">
    <citation type="submission" date="2021-03" db="EMBL/GenBank/DDBJ databases">
        <title>Draft genome sequence of rust myrtle Austropuccinia psidii MF-1, a brazilian biotype.</title>
        <authorList>
            <person name="Quecine M.C."/>
            <person name="Pachon D.M.R."/>
            <person name="Bonatelli M.L."/>
            <person name="Correr F.H."/>
            <person name="Franceschini L.M."/>
            <person name="Leite T.F."/>
            <person name="Margarido G.R.A."/>
            <person name="Almeida C.A."/>
            <person name="Ferrarezi J.A."/>
            <person name="Labate C.A."/>
        </authorList>
    </citation>
    <scope>NUCLEOTIDE SEQUENCE</scope>
    <source>
        <strain evidence="2">MF-1</strain>
    </source>
</reference>
<accession>A0A9Q3C1P3</accession>
<name>A0A9Q3C1P3_9BASI</name>
<dbReference type="Proteomes" id="UP000765509">
    <property type="component" value="Unassembled WGS sequence"/>
</dbReference>
<dbReference type="EMBL" id="AVOT02004560">
    <property type="protein sequence ID" value="MBW0476716.1"/>
    <property type="molecule type" value="Genomic_DNA"/>
</dbReference>
<protein>
    <submittedName>
        <fullName evidence="2">Uncharacterized protein</fullName>
    </submittedName>
</protein>
<proteinExistence type="predicted"/>
<evidence type="ECO:0000313" key="2">
    <source>
        <dbReference type="EMBL" id="MBW0476716.1"/>
    </source>
</evidence>
<comment type="caution">
    <text evidence="2">The sequence shown here is derived from an EMBL/GenBank/DDBJ whole genome shotgun (WGS) entry which is preliminary data.</text>
</comment>
<evidence type="ECO:0000313" key="3">
    <source>
        <dbReference type="Proteomes" id="UP000765509"/>
    </source>
</evidence>
<dbReference type="AlphaFoldDB" id="A0A9Q3C1P3"/>